<feature type="domain" description="ARID" evidence="2">
    <location>
        <begin position="24"/>
        <end position="114"/>
    </location>
</feature>
<dbReference type="SMART" id="SM01014">
    <property type="entry name" value="ARID"/>
    <property type="match status" value="1"/>
</dbReference>
<evidence type="ECO:0000313" key="4">
    <source>
        <dbReference type="EMBL" id="OAO99331.1"/>
    </source>
</evidence>
<comment type="caution">
    <text evidence="4">The sequence shown here is derived from an EMBL/GenBank/DDBJ whole genome shotgun (WGS) entry which is preliminary data.</text>
</comment>
<evidence type="ECO:0000259" key="2">
    <source>
        <dbReference type="PROSITE" id="PS51011"/>
    </source>
</evidence>
<protein>
    <recommendedName>
        <fullName evidence="6">ARID domain-containing protein</fullName>
    </recommendedName>
</protein>
<sequence length="573" mass="65652">MGSFNDTSCSYVDVEIKYVDECEERLRRLFDQALLVFLEEEGSIKPLPAVIGDGKNVDLFKLFVLVREREGFDTVSRKRLWEVVAEKLGFDCSLVPSLILIYLKYLNRMEKWAVEESRIVNWDNKDSEKKGCYSGMLHELGNGFKSLLDNGKCQKRNRAVAFGCNHMEESCSEFDRSRKRFRESDDDDKGVGLSSVVIREESVVCAVEEGLSDFSLEKRDDLPGMLKWLALVATSPHDPAIGVIPHSSKWKQYNGNKCWLQVARAKNSLLVQRDNAELRYRYHPFRGHQNIHHPSMYEDDRKSIGRLRYSIRPPNLSKHCSSSCCNGSSLVSLSKSRSTKCRKLTIIASERAGLTAGTSRARKRNKAEIPRRCIKVGHQHQAQVDEWTESGVDSDSKWLGTRIWPPENSEALDQTLGNDLVGKGRPDSCSCELSGFVECTRLHIAEKRMELKRELGDDFFHWRFNQMGEEVCLRWTEEEEKRFKDMIIADPQSFWTNAAKNFPKKKREELVSYYFNVFLINRRRYQNRVTPKSIDSDDEGAFGSVGGSFGRDAVTSSGSDVMICAQNRQCEDY</sequence>
<dbReference type="CDD" id="cd16100">
    <property type="entry name" value="ARID"/>
    <property type="match status" value="1"/>
</dbReference>
<dbReference type="SMART" id="SM00501">
    <property type="entry name" value="BRIGHT"/>
    <property type="match status" value="1"/>
</dbReference>
<dbReference type="Pfam" id="PF01388">
    <property type="entry name" value="ARID"/>
    <property type="match status" value="1"/>
</dbReference>
<dbReference type="PROSITE" id="PS51011">
    <property type="entry name" value="ARID"/>
    <property type="match status" value="1"/>
</dbReference>
<name>A0A178V343_ARATH</name>
<reference evidence="5" key="1">
    <citation type="journal article" date="2016" name="Proc. Natl. Acad. Sci. U.S.A.">
        <title>Chromosome-level assembly of Arabidopsis thaliana Ler reveals the extent of translocation and inversion polymorphisms.</title>
        <authorList>
            <person name="Zapata L."/>
            <person name="Ding J."/>
            <person name="Willing E.M."/>
            <person name="Hartwig B."/>
            <person name="Bezdan D."/>
            <person name="Jiao W.B."/>
            <person name="Patel V."/>
            <person name="Velikkakam James G."/>
            <person name="Koornneef M."/>
            <person name="Ossowski S."/>
            <person name="Schneeberger K."/>
        </authorList>
    </citation>
    <scope>NUCLEOTIDE SEQUENCE [LARGE SCALE GENOMIC DNA]</scope>
    <source>
        <strain evidence="5">cv. Landsberg erecta</strain>
    </source>
</reference>
<dbReference type="PROSITE" id="PS51156">
    <property type="entry name" value="ELM2"/>
    <property type="match status" value="1"/>
</dbReference>
<evidence type="ECO:0000313" key="5">
    <source>
        <dbReference type="Proteomes" id="UP000078284"/>
    </source>
</evidence>
<keyword evidence="1" id="KW-0539">Nucleus</keyword>
<dbReference type="Gene3D" id="1.10.150.60">
    <property type="entry name" value="ARID DNA-binding domain"/>
    <property type="match status" value="1"/>
</dbReference>
<dbReference type="EMBL" id="LUHQ01000004">
    <property type="protein sequence ID" value="OAO99331.1"/>
    <property type="molecule type" value="Genomic_DNA"/>
</dbReference>
<dbReference type="InterPro" id="IPR001606">
    <property type="entry name" value="ARID_dom"/>
</dbReference>
<evidence type="ECO:0000259" key="3">
    <source>
        <dbReference type="PROSITE" id="PS51156"/>
    </source>
</evidence>
<dbReference type="SMART" id="SM01189">
    <property type="entry name" value="ELM2"/>
    <property type="match status" value="1"/>
</dbReference>
<evidence type="ECO:0000256" key="1">
    <source>
        <dbReference type="ARBA" id="ARBA00023242"/>
    </source>
</evidence>
<feature type="domain" description="ELM2" evidence="3">
    <location>
        <begin position="372"/>
        <end position="416"/>
    </location>
</feature>
<dbReference type="InterPro" id="IPR000949">
    <property type="entry name" value="ELM2_dom"/>
</dbReference>
<proteinExistence type="predicted"/>
<dbReference type="PANTHER" id="PTHR46410">
    <property type="entry name" value="AT-RICH INTERACTIVE DOMAIN-CONTAINING PROTEIN 2"/>
    <property type="match status" value="1"/>
</dbReference>
<gene>
    <name evidence="4" type="ordered locus">AXX17_At4g12890</name>
</gene>
<dbReference type="SUPFAM" id="SSF46774">
    <property type="entry name" value="ARID-like"/>
    <property type="match status" value="1"/>
</dbReference>
<dbReference type="AlphaFoldDB" id="A0A178V343"/>
<dbReference type="PANTHER" id="PTHR46410:SF18">
    <property type="entry name" value="AT-RICH INTERACTIVE DOMAIN-CONTAINING PROTEIN 2"/>
    <property type="match status" value="1"/>
</dbReference>
<organism evidence="4 5">
    <name type="scientific">Arabidopsis thaliana</name>
    <name type="common">Mouse-ear cress</name>
    <dbReference type="NCBI Taxonomy" id="3702"/>
    <lineage>
        <taxon>Eukaryota</taxon>
        <taxon>Viridiplantae</taxon>
        <taxon>Streptophyta</taxon>
        <taxon>Embryophyta</taxon>
        <taxon>Tracheophyta</taxon>
        <taxon>Spermatophyta</taxon>
        <taxon>Magnoliopsida</taxon>
        <taxon>eudicotyledons</taxon>
        <taxon>Gunneridae</taxon>
        <taxon>Pentapetalae</taxon>
        <taxon>rosids</taxon>
        <taxon>malvids</taxon>
        <taxon>Brassicales</taxon>
        <taxon>Brassicaceae</taxon>
        <taxon>Camelineae</taxon>
        <taxon>Arabidopsis</taxon>
    </lineage>
</organism>
<dbReference type="CDD" id="cd00167">
    <property type="entry name" value="SANT"/>
    <property type="match status" value="1"/>
</dbReference>
<evidence type="ECO:0008006" key="6">
    <source>
        <dbReference type="Google" id="ProtNLM"/>
    </source>
</evidence>
<dbReference type="ExpressionAtlas" id="A0A178V343">
    <property type="expression patterns" value="baseline and differential"/>
</dbReference>
<dbReference type="InterPro" id="IPR036431">
    <property type="entry name" value="ARID_dom_sf"/>
</dbReference>
<dbReference type="Proteomes" id="UP000078284">
    <property type="component" value="Chromosome 4"/>
</dbReference>
<dbReference type="GO" id="GO:0003677">
    <property type="term" value="F:DNA binding"/>
    <property type="evidence" value="ECO:0007669"/>
    <property type="project" value="InterPro"/>
</dbReference>
<dbReference type="InterPro" id="IPR001005">
    <property type="entry name" value="SANT/Myb"/>
</dbReference>
<accession>A0A178V343</accession>